<keyword evidence="3" id="KW-1185">Reference proteome</keyword>
<feature type="compositionally biased region" description="Polar residues" evidence="1">
    <location>
        <begin position="1"/>
        <end position="28"/>
    </location>
</feature>
<name>A0AAE0GTS7_9CHLO</name>
<feature type="region of interest" description="Disordered" evidence="1">
    <location>
        <begin position="1"/>
        <end position="92"/>
    </location>
</feature>
<feature type="non-terminal residue" evidence="2">
    <location>
        <position position="1"/>
    </location>
</feature>
<organism evidence="2 3">
    <name type="scientific">Cymbomonas tetramitiformis</name>
    <dbReference type="NCBI Taxonomy" id="36881"/>
    <lineage>
        <taxon>Eukaryota</taxon>
        <taxon>Viridiplantae</taxon>
        <taxon>Chlorophyta</taxon>
        <taxon>Pyramimonadophyceae</taxon>
        <taxon>Pyramimonadales</taxon>
        <taxon>Pyramimonadaceae</taxon>
        <taxon>Cymbomonas</taxon>
    </lineage>
</organism>
<reference evidence="2 3" key="1">
    <citation type="journal article" date="2015" name="Genome Biol. Evol.">
        <title>Comparative Genomics of a Bacterivorous Green Alga Reveals Evolutionary Causalities and Consequences of Phago-Mixotrophic Mode of Nutrition.</title>
        <authorList>
            <person name="Burns J.A."/>
            <person name="Paasch A."/>
            <person name="Narechania A."/>
            <person name="Kim E."/>
        </authorList>
    </citation>
    <scope>NUCLEOTIDE SEQUENCE [LARGE SCALE GENOMIC DNA]</scope>
    <source>
        <strain evidence="2 3">PLY_AMNH</strain>
    </source>
</reference>
<sequence length="92" mass="10030">FASRAHNTALGQAQKNQSERQPNSQQPGQDEGRVSKLQIPDSPRSPRRNTTASVSGSWDSSPSSRIHRAASTVTIATKVNRKRTTSFGRTDP</sequence>
<accession>A0AAE0GTS7</accession>
<dbReference type="AlphaFoldDB" id="A0AAE0GTS7"/>
<gene>
    <name evidence="2" type="ORF">CYMTET_8053</name>
</gene>
<dbReference type="EMBL" id="LGRX02002376">
    <property type="protein sequence ID" value="KAK3284290.1"/>
    <property type="molecule type" value="Genomic_DNA"/>
</dbReference>
<proteinExistence type="predicted"/>
<feature type="compositionally biased region" description="Low complexity" evidence="1">
    <location>
        <begin position="53"/>
        <end position="64"/>
    </location>
</feature>
<protein>
    <submittedName>
        <fullName evidence="2">Uncharacterized protein</fullName>
    </submittedName>
</protein>
<comment type="caution">
    <text evidence="2">The sequence shown here is derived from an EMBL/GenBank/DDBJ whole genome shotgun (WGS) entry which is preliminary data.</text>
</comment>
<evidence type="ECO:0000256" key="1">
    <source>
        <dbReference type="SAM" id="MobiDB-lite"/>
    </source>
</evidence>
<dbReference type="Proteomes" id="UP001190700">
    <property type="component" value="Unassembled WGS sequence"/>
</dbReference>
<evidence type="ECO:0000313" key="2">
    <source>
        <dbReference type="EMBL" id="KAK3284290.1"/>
    </source>
</evidence>
<evidence type="ECO:0000313" key="3">
    <source>
        <dbReference type="Proteomes" id="UP001190700"/>
    </source>
</evidence>